<dbReference type="GO" id="GO:0036297">
    <property type="term" value="P:interstrand cross-link repair"/>
    <property type="evidence" value="ECO:0007669"/>
    <property type="project" value="TreeGrafter"/>
</dbReference>
<keyword evidence="3" id="KW-1185">Reference proteome</keyword>
<dbReference type="RefSeq" id="WP_092933851.1">
    <property type="nucleotide sequence ID" value="NZ_FOIC01000014.1"/>
</dbReference>
<dbReference type="SMART" id="SM00487">
    <property type="entry name" value="DEXDc"/>
    <property type="match status" value="1"/>
</dbReference>
<reference evidence="3" key="1">
    <citation type="submission" date="2016-10" db="EMBL/GenBank/DDBJ databases">
        <authorList>
            <person name="Varghese N."/>
            <person name="Submissions S."/>
        </authorList>
    </citation>
    <scope>NUCLEOTIDE SEQUENCE [LARGE SCALE GENOMIC DNA]</scope>
    <source>
        <strain evidence="3">CDM_6</strain>
    </source>
</reference>
<dbReference type="PANTHER" id="PTHR47957">
    <property type="entry name" value="ATP-DEPENDENT HELICASE HRQ1"/>
    <property type="match status" value="1"/>
</dbReference>
<evidence type="ECO:0000313" key="2">
    <source>
        <dbReference type="EMBL" id="SET85172.1"/>
    </source>
</evidence>
<dbReference type="CDD" id="cd18785">
    <property type="entry name" value="SF2_C"/>
    <property type="match status" value="1"/>
</dbReference>
<keyword evidence="2" id="KW-0347">Helicase</keyword>
<gene>
    <name evidence="2" type="ORF">SAMN04488694_11456</name>
</gene>
<proteinExistence type="predicted"/>
<feature type="domain" description="Helicase ATP-binding" evidence="1">
    <location>
        <begin position="254"/>
        <end position="490"/>
    </location>
</feature>
<dbReference type="GO" id="GO:0006289">
    <property type="term" value="P:nucleotide-excision repair"/>
    <property type="evidence" value="ECO:0007669"/>
    <property type="project" value="TreeGrafter"/>
</dbReference>
<dbReference type="Pfam" id="PF00270">
    <property type="entry name" value="DEAD"/>
    <property type="match status" value="1"/>
</dbReference>
<dbReference type="InterPro" id="IPR011545">
    <property type="entry name" value="DEAD/DEAH_box_helicase_dom"/>
</dbReference>
<dbReference type="STRING" id="392421.SAMN04488694_11456"/>
<keyword evidence="2" id="KW-0547">Nucleotide-binding</keyword>
<dbReference type="SUPFAM" id="SSF52540">
    <property type="entry name" value="P-loop containing nucleoside triphosphate hydrolases"/>
    <property type="match status" value="1"/>
</dbReference>
<dbReference type="PROSITE" id="PS51192">
    <property type="entry name" value="HELICASE_ATP_BIND_1"/>
    <property type="match status" value="1"/>
</dbReference>
<dbReference type="Proteomes" id="UP000199320">
    <property type="component" value="Unassembled WGS sequence"/>
</dbReference>
<dbReference type="PANTHER" id="PTHR47957:SF3">
    <property type="entry name" value="ATP-DEPENDENT HELICASE HRQ1"/>
    <property type="match status" value="1"/>
</dbReference>
<accession>A0A1I0HMC1</accession>
<dbReference type="InterPro" id="IPR027417">
    <property type="entry name" value="P-loop_NTPase"/>
</dbReference>
<organism evidence="2 3">
    <name type="scientific">Natrinema hispanicum</name>
    <dbReference type="NCBI Taxonomy" id="392421"/>
    <lineage>
        <taxon>Archaea</taxon>
        <taxon>Methanobacteriati</taxon>
        <taxon>Methanobacteriota</taxon>
        <taxon>Stenosarchaea group</taxon>
        <taxon>Halobacteria</taxon>
        <taxon>Halobacteriales</taxon>
        <taxon>Natrialbaceae</taxon>
        <taxon>Natrinema</taxon>
    </lineage>
</organism>
<keyword evidence="2" id="KW-0067">ATP-binding</keyword>
<dbReference type="AlphaFoldDB" id="A0A1I0HMC1"/>
<sequence>MSSDSISAPVDEQTIETAWETFTSEEEVYRSVKNDILDTVTDACASGINAGNYDATASMQNVFEAFVDEHCADDAPFVTDVLESDALIVEVLERGHEQVAQIIFQQLIEELVDNGDLLYVYNRQQVRSHVAEMARYFALIRQRLSSDTDYSFSPNLVKMVKIASADREQPIMGKNREKARRFQQPLRRINEQIEDAEPAWEFEDSLGSDWRMAVSDTLELMGEFFQTGLPEEFDSLAAYQARAFENVFVDSVTQGGSEARDANVVTASTGGGKTEAFLFPTLAYSLLANEAGIDGTKAVLTYPRRDLCNNQFERLFSYITTINELQGSIDASFSDAPLTLSIQHGGRGDVELPCPHCDDEVDGTLERKDDAHFECQQDSDHVVRYATTDRGASADFLITTGDSLHRRLMDKYGNAALWSEPYPPKFLVLDEVHVYTDQAGMNVANVVRRFKQAMQRRARNQEPRFIASSATINNATEFTGRIFGIEESSVRHLSPSEDEKDTLGREHFVFVKATDPREVIVPVGDSQFKPRSEWTETAPTTATNLSCMIQIAFAFYHTMRKEQAGDRPGLTDNKDRILGFVDSIDSVSRLGGFVQETEEEGLFRLRTPDAVLGERGNNPDCPREQFRGATDDTFDEGAVCESLPPNPNLNACPVYEDGECWWTMQDRRLDLQAMEVAIHKSGRTQHAGTGATVEDDWDQLISTSALEVGFDHPSIIGTFQYRAPRNVPGFVQRKGRGGRDAEDEPITVVVLGSSPTDSYYFHHSNYLSDPRDEHLDIPLDADNRFVRAEHMTAAIVDYFNVTDTTDAKRLFRGQWTSGSGVGPDVPYLRDQFEAHEPDIRDWLDSAFEASAEEIDRVLQEFDQYVVSLFEEVAPGTDDTPYWEFFERAMDNRQTTGPIDQLIDALREEEIE</sequence>
<dbReference type="Gene3D" id="3.40.50.300">
    <property type="entry name" value="P-loop containing nucleotide triphosphate hydrolases"/>
    <property type="match status" value="2"/>
</dbReference>
<dbReference type="InterPro" id="IPR014001">
    <property type="entry name" value="Helicase_ATP-bd"/>
</dbReference>
<keyword evidence="2" id="KW-0378">Hydrolase</keyword>
<dbReference type="GO" id="GO:0005524">
    <property type="term" value="F:ATP binding"/>
    <property type="evidence" value="ECO:0007669"/>
    <property type="project" value="InterPro"/>
</dbReference>
<evidence type="ECO:0000313" key="3">
    <source>
        <dbReference type="Proteomes" id="UP000199320"/>
    </source>
</evidence>
<dbReference type="EMBL" id="FOIC01000014">
    <property type="protein sequence ID" value="SET85172.1"/>
    <property type="molecule type" value="Genomic_DNA"/>
</dbReference>
<protein>
    <submittedName>
        <fullName evidence="2">DEAD/DEAH box helicase</fullName>
    </submittedName>
</protein>
<evidence type="ECO:0000259" key="1">
    <source>
        <dbReference type="PROSITE" id="PS51192"/>
    </source>
</evidence>
<dbReference type="GO" id="GO:0043138">
    <property type="term" value="F:3'-5' DNA helicase activity"/>
    <property type="evidence" value="ECO:0007669"/>
    <property type="project" value="TreeGrafter"/>
</dbReference>
<dbReference type="OrthoDB" id="36796at2157"/>
<name>A0A1I0HMC1_9EURY</name>
<dbReference type="GO" id="GO:0003676">
    <property type="term" value="F:nucleic acid binding"/>
    <property type="evidence" value="ECO:0007669"/>
    <property type="project" value="InterPro"/>
</dbReference>